<evidence type="ECO:0000256" key="1">
    <source>
        <dbReference type="HAMAP-Rule" id="MF_01845"/>
    </source>
</evidence>
<dbReference type="PANTHER" id="PTHR30501:SF2">
    <property type="entry name" value="UPF0597 PROTEIN YHAM"/>
    <property type="match status" value="1"/>
</dbReference>
<gene>
    <name evidence="3" type="ORF">EV690_2954</name>
</gene>
<dbReference type="EMBL" id="SMGD01000015">
    <property type="protein sequence ID" value="TCK47246.1"/>
    <property type="molecule type" value="Genomic_DNA"/>
</dbReference>
<dbReference type="HAMAP" id="MF_01845">
    <property type="entry name" value="UPF0597"/>
    <property type="match status" value="1"/>
</dbReference>
<dbReference type="OrthoDB" id="41906at2"/>
<dbReference type="GO" id="GO:0019450">
    <property type="term" value="P:L-cysteine catabolic process to pyruvate"/>
    <property type="evidence" value="ECO:0007669"/>
    <property type="project" value="TreeGrafter"/>
</dbReference>
<protein>
    <recommendedName>
        <fullName evidence="1">UPF0597 protein EV690_2954</fullName>
    </recommendedName>
</protein>
<evidence type="ECO:0000313" key="4">
    <source>
        <dbReference type="Proteomes" id="UP000295565"/>
    </source>
</evidence>
<name>A0A4R1J9H0_9GAMM</name>
<dbReference type="Pfam" id="PF03313">
    <property type="entry name" value="SDH_alpha"/>
    <property type="match status" value="1"/>
</dbReference>
<evidence type="ECO:0000259" key="2">
    <source>
        <dbReference type="Pfam" id="PF03313"/>
    </source>
</evidence>
<keyword evidence="4" id="KW-1185">Reference proteome</keyword>
<proteinExistence type="inferred from homology"/>
<comment type="caution">
    <text evidence="3">The sequence shown here is derived from an EMBL/GenBank/DDBJ whole genome shotgun (WGS) entry which is preliminary data.</text>
</comment>
<dbReference type="PIRSF" id="PIRSF006054">
    <property type="entry name" value="UCP006054"/>
    <property type="match status" value="1"/>
</dbReference>
<sequence>MSSESLFLNALKQSLKPALGCTEPLTVALAGAWARYYSCGELKNMDVKVSANLYKNAAGVFVPGTGMTGLAIAAAAGWWGGDPKQGLQVLGSLNKASLAKAKRTLSRQPIQVNYVEHPDVFYTHLNAHTDSDHISVLMGQSHDGLLQVTVNSEVCYQQNVGESLPSSPATLDKAWSVAAIVRFVEQVELHKLTFIEQSATLNVALSELGERESMGLAIGAQLRHQQRSGYISDDLSTEAMILSASASDARMAGAPLAAMSNSGSGNQGIAATLPVVAVAKRLQSSAEQRLRALAMSHLLAIYIKKLQSPLSALCAATTAAMGSGAAINWLLGGNSEQVEQTIRYMLGDISGIYCDGAKPGCALKVSTGAQTAVKAALLALGGRSPLSDGVLENSVDESLKHLGELTSQALIPTDQAIIGWIAARQN</sequence>
<dbReference type="InterPro" id="IPR021144">
    <property type="entry name" value="UPF0597"/>
</dbReference>
<comment type="similarity">
    <text evidence="1">Belongs to the UPF0597 family.</text>
</comment>
<organism evidence="3 4">
    <name type="scientific">Celerinatantimonas diazotrophica</name>
    <dbReference type="NCBI Taxonomy" id="412034"/>
    <lineage>
        <taxon>Bacteria</taxon>
        <taxon>Pseudomonadati</taxon>
        <taxon>Pseudomonadota</taxon>
        <taxon>Gammaproteobacteria</taxon>
        <taxon>Celerinatantimonadaceae</taxon>
        <taxon>Celerinatantimonas</taxon>
    </lineage>
</organism>
<accession>A0A4R1J9H0</accession>
<reference evidence="3 4" key="1">
    <citation type="submission" date="2019-03" db="EMBL/GenBank/DDBJ databases">
        <title>Genomic Encyclopedia of Type Strains, Phase IV (KMG-IV): sequencing the most valuable type-strain genomes for metagenomic binning, comparative biology and taxonomic classification.</title>
        <authorList>
            <person name="Goeker M."/>
        </authorList>
    </citation>
    <scope>NUCLEOTIDE SEQUENCE [LARGE SCALE GENOMIC DNA]</scope>
    <source>
        <strain evidence="3 4">DSM 18577</strain>
    </source>
</reference>
<feature type="domain" description="Serine dehydratase-like alpha subunit" evidence="2">
    <location>
        <begin position="167"/>
        <end position="418"/>
    </location>
</feature>
<dbReference type="Proteomes" id="UP000295565">
    <property type="component" value="Unassembled WGS sequence"/>
</dbReference>
<dbReference type="AlphaFoldDB" id="A0A4R1J9H0"/>
<evidence type="ECO:0000313" key="3">
    <source>
        <dbReference type="EMBL" id="TCK47246.1"/>
    </source>
</evidence>
<dbReference type="RefSeq" id="WP_131913699.1">
    <property type="nucleotide sequence ID" value="NZ_OU594967.1"/>
</dbReference>
<dbReference type="PANTHER" id="PTHR30501">
    <property type="entry name" value="UPF0597 PROTEIN YHAM"/>
    <property type="match status" value="1"/>
</dbReference>
<dbReference type="InterPro" id="IPR005130">
    <property type="entry name" value="Ser_deHydtase-like_asu"/>
</dbReference>
<dbReference type="GO" id="GO:0080146">
    <property type="term" value="F:L-cysteine desulfhydrase activity"/>
    <property type="evidence" value="ECO:0007669"/>
    <property type="project" value="TreeGrafter"/>
</dbReference>